<dbReference type="PROSITE" id="PS51257">
    <property type="entry name" value="PROKAR_LIPOPROTEIN"/>
    <property type="match status" value="1"/>
</dbReference>
<dbReference type="RefSeq" id="WP_167960918.1">
    <property type="nucleotide sequence ID" value="NZ_CP050831.1"/>
</dbReference>
<dbReference type="Pfam" id="PF15890">
    <property type="entry name" value="Peptidase_Mx1"/>
    <property type="match status" value="1"/>
</dbReference>
<reference evidence="1 2" key="1">
    <citation type="submission" date="2020-03" db="EMBL/GenBank/DDBJ databases">
        <title>Genomic analysis of Bacteroides faecium CBA7301.</title>
        <authorList>
            <person name="Kim J."/>
            <person name="Roh S.W."/>
        </authorList>
    </citation>
    <scope>NUCLEOTIDE SEQUENCE [LARGE SCALE GENOMIC DNA]</scope>
    <source>
        <strain evidence="1 2">CBA7301</strain>
    </source>
</reference>
<gene>
    <name evidence="1" type="ORF">BacF7301_05380</name>
</gene>
<dbReference type="Gene3D" id="3.40.390.70">
    <property type="match status" value="1"/>
</dbReference>
<sequence>MKHLKYMTLMLFFICGISSCSEDSMDDRSIFTGTEQQKKEFDNWLLKNYVYPYNIDFKYRLEDHESDHDYNLVPSEYGKSVAIAKLVKFLWIDSYIEVMDDNSEFICTYGPKMIHLVGSPAYEEGQITLGTAEGGLKVTLYNVNNLDPKNPVIEDLNFWYFKTMHHEFSHILHQTIEFPQEFYEISTGKYLGSGWVNVTDEAALKRGFITPYGGSEVHEDFAETIANYVTHDAAWWNKQIIIAGDGATYIQQKLELARTYMQETWNINLDSLRDIVQRRSSEVLDLDLENLND</sequence>
<organism evidence="1 2">
    <name type="scientific">Bacteroides faecium</name>
    <dbReference type="NCBI Taxonomy" id="2715212"/>
    <lineage>
        <taxon>Bacteria</taxon>
        <taxon>Pseudomonadati</taxon>
        <taxon>Bacteroidota</taxon>
        <taxon>Bacteroidia</taxon>
        <taxon>Bacteroidales</taxon>
        <taxon>Bacteroidaceae</taxon>
        <taxon>Bacteroides</taxon>
    </lineage>
</organism>
<dbReference type="EMBL" id="CP050831">
    <property type="protein sequence ID" value="QIU93614.1"/>
    <property type="molecule type" value="Genomic_DNA"/>
</dbReference>
<dbReference type="NCBIfam" id="TIGR04549">
    <property type="entry name" value="LP_HExxH_w_tonB"/>
    <property type="match status" value="1"/>
</dbReference>
<evidence type="ECO:0000313" key="2">
    <source>
        <dbReference type="Proteomes" id="UP000501780"/>
    </source>
</evidence>
<keyword evidence="2" id="KW-1185">Reference proteome</keyword>
<accession>A0A6H0KJJ4</accession>
<dbReference type="Proteomes" id="UP000501780">
    <property type="component" value="Chromosome"/>
</dbReference>
<dbReference type="KEGG" id="bfc:BacF7301_05380"/>
<proteinExistence type="predicted"/>
<evidence type="ECO:0008006" key="3">
    <source>
        <dbReference type="Google" id="ProtNLM"/>
    </source>
</evidence>
<name>A0A6H0KJJ4_9BACE</name>
<protein>
    <recommendedName>
        <fullName evidence="3">Substrate import-associated zinc metallohydrolase lipoprotein</fullName>
    </recommendedName>
</protein>
<dbReference type="AlphaFoldDB" id="A0A6H0KJJ4"/>
<evidence type="ECO:0000313" key="1">
    <source>
        <dbReference type="EMBL" id="QIU93614.1"/>
    </source>
</evidence>
<dbReference type="InterPro" id="IPR030890">
    <property type="entry name" value="LP_HExxH_w_TonB"/>
</dbReference>